<organism evidence="2 3">
    <name type="scientific">Akkermansia glycaniphila</name>
    <dbReference type="NCBI Taxonomy" id="1679444"/>
    <lineage>
        <taxon>Bacteria</taxon>
        <taxon>Pseudomonadati</taxon>
        <taxon>Verrucomicrobiota</taxon>
        <taxon>Verrucomicrobiia</taxon>
        <taxon>Verrucomicrobiales</taxon>
        <taxon>Akkermansiaceae</taxon>
        <taxon>Akkermansia</taxon>
    </lineage>
</organism>
<dbReference type="Proteomes" id="UP000176204">
    <property type="component" value="Chromosome I"/>
</dbReference>
<evidence type="ECO:0000313" key="3">
    <source>
        <dbReference type="Proteomes" id="UP000176204"/>
    </source>
</evidence>
<dbReference type="STRING" id="1679444.PYTT_1265"/>
<keyword evidence="3" id="KW-1185">Reference proteome</keyword>
<keyword evidence="2" id="KW-0238">DNA-binding</keyword>
<dbReference type="Gene3D" id="1.10.10.10">
    <property type="entry name" value="Winged helix-like DNA-binding domain superfamily/Winged helix DNA-binding domain"/>
    <property type="match status" value="1"/>
</dbReference>
<protein>
    <submittedName>
        <fullName evidence="2">Winged helix-turn-helix dna-binding domain</fullName>
    </submittedName>
</protein>
<dbReference type="Pfam" id="PF22451">
    <property type="entry name" value="NirdL-like_HTH"/>
    <property type="match status" value="1"/>
</dbReference>
<dbReference type="InterPro" id="IPR036388">
    <property type="entry name" value="WH-like_DNA-bd_sf"/>
</dbReference>
<dbReference type="EMBL" id="LT629973">
    <property type="protein sequence ID" value="SEH85945.1"/>
    <property type="molecule type" value="Genomic_DNA"/>
</dbReference>
<dbReference type="AlphaFoldDB" id="A0A1C7PC40"/>
<feature type="domain" description="Siroheme decarboxylase NirL-like HTH" evidence="1">
    <location>
        <begin position="30"/>
        <end position="59"/>
    </location>
</feature>
<evidence type="ECO:0000313" key="2">
    <source>
        <dbReference type="EMBL" id="SEH85945.1"/>
    </source>
</evidence>
<evidence type="ECO:0000259" key="1">
    <source>
        <dbReference type="Pfam" id="PF22451"/>
    </source>
</evidence>
<accession>A0A1C7PC40</accession>
<name>A0A1C7PC40_9BACT</name>
<dbReference type="PATRIC" id="fig|1679444.3.peg.2916"/>
<dbReference type="OrthoDB" id="9777237at2"/>
<dbReference type="Gene3D" id="3.30.70.3460">
    <property type="match status" value="1"/>
</dbReference>
<dbReference type="KEGG" id="agl:PYTT_1265"/>
<proteinExistence type="predicted"/>
<reference evidence="3" key="1">
    <citation type="submission" date="2016-09" db="EMBL/GenBank/DDBJ databases">
        <authorList>
            <person name="Koehorst J."/>
        </authorList>
    </citation>
    <scope>NUCLEOTIDE SEQUENCE [LARGE SCALE GENOMIC DNA]</scope>
</reference>
<dbReference type="RefSeq" id="WP_067775575.1">
    <property type="nucleotide sequence ID" value="NZ_LIGX01000022.1"/>
</dbReference>
<sequence>MQIPTSPNDPVNTQILAVAEDRVEGFHRLPFHAIAERCGLDAETVMQRLRAMLEAGVVRRVRQTLLATKLADGALVAWKLPEEKLQAAYEWLKVNDPFTGHVVLRNADPSLPGADYRLWTTLKVPIGSNTLEGHCDLLGRHIGAEHYVLLPAKGVFTLGVGHIRRRGLKPGDRKPEPAPMQTTAKVSLSPLEWRVLLTLKEQLAPEEIVPDPWTVRAASIGLSCDEYCSIAESLNERKVIGRFATFLEHVRTRSADGPVTHHNGLFHWTVPEGMEVRAGAECGRHHCMTHCYWRTGGEAFGGAQIMGVVHGLERDAVLAHKAAIDEHLEACGIPVLHTAVFWGERSEIKPSEISPDVYAAWMARMSAE</sequence>
<dbReference type="InterPro" id="IPR036390">
    <property type="entry name" value="WH_DNA-bd_sf"/>
</dbReference>
<dbReference type="InterPro" id="IPR053953">
    <property type="entry name" value="NirdL-like_HTH"/>
</dbReference>
<gene>
    <name evidence="2" type="ORF">PYTT_1265</name>
</gene>
<dbReference type="GO" id="GO:0003677">
    <property type="term" value="F:DNA binding"/>
    <property type="evidence" value="ECO:0007669"/>
    <property type="project" value="UniProtKB-KW"/>
</dbReference>
<dbReference type="SUPFAM" id="SSF46785">
    <property type="entry name" value="Winged helix' DNA-binding domain"/>
    <property type="match status" value="1"/>
</dbReference>